<dbReference type="PANTHER" id="PTHR11138">
    <property type="entry name" value="METHIONYL-TRNA FORMYLTRANSFERASE"/>
    <property type="match status" value="1"/>
</dbReference>
<dbReference type="Proteomes" id="UP001597460">
    <property type="component" value="Unassembled WGS sequence"/>
</dbReference>
<dbReference type="Gene3D" id="3.40.50.170">
    <property type="entry name" value="Formyl transferase, N-terminal domain"/>
    <property type="match status" value="1"/>
</dbReference>
<dbReference type="Gene3D" id="3.10.25.20">
    <property type="match status" value="1"/>
</dbReference>
<dbReference type="SUPFAM" id="SSF53328">
    <property type="entry name" value="Formyltransferase"/>
    <property type="match status" value="1"/>
</dbReference>
<evidence type="ECO:0000259" key="1">
    <source>
        <dbReference type="Pfam" id="PF00551"/>
    </source>
</evidence>
<proteinExistence type="predicted"/>
<gene>
    <name evidence="2" type="ORF">ACFSVN_10900</name>
</gene>
<organism evidence="2 3">
    <name type="scientific">Gracilimonas halophila</name>
    <dbReference type="NCBI Taxonomy" id="1834464"/>
    <lineage>
        <taxon>Bacteria</taxon>
        <taxon>Pseudomonadati</taxon>
        <taxon>Balneolota</taxon>
        <taxon>Balneolia</taxon>
        <taxon>Balneolales</taxon>
        <taxon>Balneolaceae</taxon>
        <taxon>Gracilimonas</taxon>
    </lineage>
</organism>
<accession>A0ABW5JJP0</accession>
<dbReference type="InterPro" id="IPR002376">
    <property type="entry name" value="Formyl_transf_N"/>
</dbReference>
<evidence type="ECO:0000313" key="3">
    <source>
        <dbReference type="Proteomes" id="UP001597460"/>
    </source>
</evidence>
<dbReference type="InterPro" id="IPR036477">
    <property type="entry name" value="Formyl_transf_N_sf"/>
</dbReference>
<sequence>MKIACITYRSWASEIYNKLAKTYDEHEFLLIHSKENFSEEGVKSFKPDIILWYGWSWMISNEFVDNYESIMLHPSPLPKYRGGSPIQNQIINGETKSAVTLFRMTKELDKGDIYIQQEISLNGYIEDIFERIIKVGYETTCKVFDGEYILTPQKEENATYYERRTPSESEITLVELSSKPGRYIYNKVRMLTGPYPRAFIRTSDGKKIIFQNVDIIE</sequence>
<comment type="caution">
    <text evidence="2">The sequence shown here is derived from an EMBL/GenBank/DDBJ whole genome shotgun (WGS) entry which is preliminary data.</text>
</comment>
<dbReference type="SUPFAM" id="SSF50486">
    <property type="entry name" value="FMT C-terminal domain-like"/>
    <property type="match status" value="1"/>
</dbReference>
<dbReference type="EMBL" id="JBHULI010000025">
    <property type="protein sequence ID" value="MFD2532956.1"/>
    <property type="molecule type" value="Genomic_DNA"/>
</dbReference>
<feature type="domain" description="Formyl transferase N-terminal" evidence="1">
    <location>
        <begin position="39"/>
        <end position="120"/>
    </location>
</feature>
<keyword evidence="3" id="KW-1185">Reference proteome</keyword>
<dbReference type="RefSeq" id="WP_390302382.1">
    <property type="nucleotide sequence ID" value="NZ_JBHULI010000025.1"/>
</dbReference>
<reference evidence="3" key="1">
    <citation type="journal article" date="2019" name="Int. J. Syst. Evol. Microbiol.">
        <title>The Global Catalogue of Microorganisms (GCM) 10K type strain sequencing project: providing services to taxonomists for standard genome sequencing and annotation.</title>
        <authorList>
            <consortium name="The Broad Institute Genomics Platform"/>
            <consortium name="The Broad Institute Genome Sequencing Center for Infectious Disease"/>
            <person name="Wu L."/>
            <person name="Ma J."/>
        </authorList>
    </citation>
    <scope>NUCLEOTIDE SEQUENCE [LARGE SCALE GENOMIC DNA]</scope>
    <source>
        <strain evidence="3">KCTC 52042</strain>
    </source>
</reference>
<protein>
    <submittedName>
        <fullName evidence="2">Formyltransferase family protein</fullName>
    </submittedName>
</protein>
<dbReference type="PANTHER" id="PTHR11138:SF5">
    <property type="entry name" value="METHIONYL-TRNA FORMYLTRANSFERASE, MITOCHONDRIAL"/>
    <property type="match status" value="1"/>
</dbReference>
<evidence type="ECO:0000313" key="2">
    <source>
        <dbReference type="EMBL" id="MFD2532956.1"/>
    </source>
</evidence>
<dbReference type="Pfam" id="PF00551">
    <property type="entry name" value="Formyl_trans_N"/>
    <property type="match status" value="1"/>
</dbReference>
<dbReference type="InterPro" id="IPR011034">
    <property type="entry name" value="Formyl_transferase-like_C_sf"/>
</dbReference>
<name>A0ABW5JJP0_9BACT</name>